<organism evidence="1 2">
    <name type="scientific">Promicromonospora kroppenstedtii</name>
    <dbReference type="NCBI Taxonomy" id="440482"/>
    <lineage>
        <taxon>Bacteria</taxon>
        <taxon>Bacillati</taxon>
        <taxon>Actinomycetota</taxon>
        <taxon>Actinomycetes</taxon>
        <taxon>Micrococcales</taxon>
        <taxon>Promicromonosporaceae</taxon>
        <taxon>Promicromonospora</taxon>
    </lineage>
</organism>
<dbReference type="Proteomes" id="UP001611580">
    <property type="component" value="Unassembled WGS sequence"/>
</dbReference>
<evidence type="ECO:0000313" key="2">
    <source>
        <dbReference type="Proteomes" id="UP001611580"/>
    </source>
</evidence>
<dbReference type="EMBL" id="JBIRYI010000001">
    <property type="protein sequence ID" value="MFI2485268.1"/>
    <property type="molecule type" value="Genomic_DNA"/>
</dbReference>
<gene>
    <name evidence="1" type="ORF">ACH47X_00065</name>
</gene>
<dbReference type="RefSeq" id="WP_397400248.1">
    <property type="nucleotide sequence ID" value="NZ_JBIRYI010000001.1"/>
</dbReference>
<keyword evidence="2" id="KW-1185">Reference proteome</keyword>
<evidence type="ECO:0000313" key="1">
    <source>
        <dbReference type="EMBL" id="MFI2485268.1"/>
    </source>
</evidence>
<name>A0ABW7XD12_9MICO</name>
<reference evidence="1 2" key="1">
    <citation type="submission" date="2024-10" db="EMBL/GenBank/DDBJ databases">
        <title>The Natural Products Discovery Center: Release of the First 8490 Sequenced Strains for Exploring Actinobacteria Biosynthetic Diversity.</title>
        <authorList>
            <person name="Kalkreuter E."/>
            <person name="Kautsar S.A."/>
            <person name="Yang D."/>
            <person name="Bader C.D."/>
            <person name="Teijaro C.N."/>
            <person name="Fluegel L."/>
            <person name="Davis C.M."/>
            <person name="Simpson J.R."/>
            <person name="Lauterbach L."/>
            <person name="Steele A.D."/>
            <person name="Gui C."/>
            <person name="Meng S."/>
            <person name="Li G."/>
            <person name="Viehrig K."/>
            <person name="Ye F."/>
            <person name="Su P."/>
            <person name="Kiefer A.F."/>
            <person name="Nichols A."/>
            <person name="Cepeda A.J."/>
            <person name="Yan W."/>
            <person name="Fan B."/>
            <person name="Jiang Y."/>
            <person name="Adhikari A."/>
            <person name="Zheng C.-J."/>
            <person name="Schuster L."/>
            <person name="Cowan T.M."/>
            <person name="Smanski M.J."/>
            <person name="Chevrette M.G."/>
            <person name="De Carvalho L.P.S."/>
            <person name="Shen B."/>
        </authorList>
    </citation>
    <scope>NUCLEOTIDE SEQUENCE [LARGE SCALE GENOMIC DNA]</scope>
    <source>
        <strain evidence="1 2">NPDC019481</strain>
    </source>
</reference>
<dbReference type="InterPro" id="IPR046237">
    <property type="entry name" value="DUF6270"/>
</dbReference>
<sequence>MSATRVFVYGSCVSRDTFNALPQDGYELVDYVARQSMISAARPPLAYPLDLSVISSRFQQRMVQGALSGSLYGTLDRHATDTDLVLVDLTDERAGVFEMPDGSYVTRSIELDGAGLTQQISDASTRYLRFGTDEHFEVFGWAAQTLRAELDRLQLTERTLVLAPNWAEHSVDGQYSGDSYGYAPADANYFQQRYVDLLENYLGLRTVRLADTRSDTGHQWGLAPFHFAGPVYTYFAQAIAQVVPPHAGPASIGAPQQATAYQGPSSAAALTASPTVELVRSASAEAPTVVLVKTTSQHASLAALLDDMVANVGGGNLNIVTVTVQGPALDVAGAESTAAQLAQITARTGKDRTYLTAGDGLVCALLVAAADKASELVVVYPEFPESVTVPGLKKVDVHAFAEAEHLMARHTAGQVDLTLKLLGTVTRTGSFLLMHDGDAVLRRAMERMHTTLTDARRHARI</sequence>
<comment type="caution">
    <text evidence="1">The sequence shown here is derived from an EMBL/GenBank/DDBJ whole genome shotgun (WGS) entry which is preliminary data.</text>
</comment>
<dbReference type="Pfam" id="PF19786">
    <property type="entry name" value="DUF6270"/>
    <property type="match status" value="1"/>
</dbReference>
<accession>A0ABW7XD12</accession>
<proteinExistence type="predicted"/>
<protein>
    <submittedName>
        <fullName evidence="1">DUF6270 domain-containing protein</fullName>
    </submittedName>
</protein>